<protein>
    <submittedName>
        <fullName evidence="4">Peptidase M16-like</fullName>
    </submittedName>
</protein>
<proteinExistence type="inferred from homology"/>
<dbReference type="SUPFAM" id="SSF63411">
    <property type="entry name" value="LuxS/MPP-like metallohydrolase"/>
    <property type="match status" value="4"/>
</dbReference>
<dbReference type="GO" id="GO:0046872">
    <property type="term" value="F:metal ion binding"/>
    <property type="evidence" value="ECO:0007669"/>
    <property type="project" value="InterPro"/>
</dbReference>
<feature type="domain" description="Peptidase M16 N-terminal" evidence="2">
    <location>
        <begin position="61"/>
        <end position="203"/>
    </location>
</feature>
<sequence>MLFNRVFILLFVTLLLVNCSQNYVKPDKSEPASKSQAGDDKVFNLPYLMRDLDNGLRVIVVPTDYPEVVTVQIPVQTGSRNEVEPGKSGFAHFFEHMMFHGTPNYTSQQYSNMMKNAGADSNAYTTDDYTNYHTTITKDDLETLLMLEADKFQNLTYTEAEFRTEALAVKGEYLKNSANPFSKLRETIRKNAFSKHTYKHTTMGFIEDIEDMPNQIEYARIFFDRWYRPEKTAIIIVGDVEAEATFALVKKYWGSWERGNYVADIPLEPPATGQIYKHIKWQSPTQPWLTFAFHGPADNPANIDKQALDLLLQIHFGKTSEVYQELVTNKQLVDGFYAFAPSKIDPGLIYIAARLTKTENYLAVKNAIVETIVAARTEQVDNYKLADLKSAARYGFATSLDNSDTIGAILARYVQRNRDPELINQQYSTLSKVTADDVLSVANKYLVDAGRIMVSLSHDDEIAGLDNSFNLQNLVATASEEKQGAYQLVDMRNHSPIIDLNLLFNTGSAFEATDKNGVAALTASMLSAGGSKLRSATEISKLMFPMAAHFSNQVDKEMISFSGRVHQEKASQWLDLVLESMLQPGFREDDFKRLKQQQINAIKTDLKGNNDEELGKEVLYHKLYGNHPYATYNLGDLSELESITLADVKEFYQTQLTQKHLTIGITGNLSDELFKQLTDSITRKLAVGNTGNASIAPAPKLQGRAVTIVEKQTLATAVSFGFPIDITRAHKDWVALWLVRSYLGEHRNSNSHLYDEIRSKRGMNYGDYAYIEYFPRGMFRTQPNANLGRSSQIFQIWLRPLRTNNDAHFATRVALYELHHLIKHGLTQEQFESTKNYLDKYAGLLVKSQDRILGYALDSQFYGISEFTQYVKGGLASLTLEQVNQVIKKYLQEDNIHFVFVTKDAQDMKQRLVTEQASPMIYNSEKSAELLKKDEFLQVFPVNVDADNVEIIPVDKVFE</sequence>
<feature type="domain" description="Peptidase M16 C-terminal" evidence="3">
    <location>
        <begin position="642"/>
        <end position="837"/>
    </location>
</feature>
<comment type="similarity">
    <text evidence="1">Belongs to the peptidase M16 family.</text>
</comment>
<dbReference type="PANTHER" id="PTHR11851">
    <property type="entry name" value="METALLOPROTEASE"/>
    <property type="match status" value="1"/>
</dbReference>
<dbReference type="Pfam" id="PF05193">
    <property type="entry name" value="Peptidase_M16_C"/>
    <property type="match status" value="2"/>
</dbReference>
<reference evidence="4" key="1">
    <citation type="submission" date="2018-06" db="EMBL/GenBank/DDBJ databases">
        <authorList>
            <person name="Zhirakovskaya E."/>
        </authorList>
    </citation>
    <scope>NUCLEOTIDE SEQUENCE</scope>
</reference>
<dbReference type="InterPro" id="IPR007863">
    <property type="entry name" value="Peptidase_M16_C"/>
</dbReference>
<evidence type="ECO:0000313" key="4">
    <source>
        <dbReference type="EMBL" id="VAW38789.1"/>
    </source>
</evidence>
<dbReference type="Pfam" id="PF00675">
    <property type="entry name" value="Peptidase_M16"/>
    <property type="match status" value="2"/>
</dbReference>
<feature type="domain" description="Peptidase M16 N-terminal" evidence="2">
    <location>
        <begin position="499"/>
        <end position="606"/>
    </location>
</feature>
<evidence type="ECO:0000256" key="1">
    <source>
        <dbReference type="ARBA" id="ARBA00007261"/>
    </source>
</evidence>
<evidence type="ECO:0000259" key="2">
    <source>
        <dbReference type="Pfam" id="PF00675"/>
    </source>
</evidence>
<organism evidence="4">
    <name type="scientific">hydrothermal vent metagenome</name>
    <dbReference type="NCBI Taxonomy" id="652676"/>
    <lineage>
        <taxon>unclassified sequences</taxon>
        <taxon>metagenomes</taxon>
        <taxon>ecological metagenomes</taxon>
    </lineage>
</organism>
<gene>
    <name evidence="4" type="ORF">MNBD_GAMMA01-2278</name>
</gene>
<dbReference type="InterPro" id="IPR011249">
    <property type="entry name" value="Metalloenz_LuxS/M16"/>
</dbReference>
<dbReference type="InterPro" id="IPR011765">
    <property type="entry name" value="Pept_M16_N"/>
</dbReference>
<dbReference type="PANTHER" id="PTHR11851:SF49">
    <property type="entry name" value="MITOCHONDRIAL-PROCESSING PEPTIDASE SUBUNIT ALPHA"/>
    <property type="match status" value="1"/>
</dbReference>
<dbReference type="EMBL" id="UOEW01000212">
    <property type="protein sequence ID" value="VAW38789.1"/>
    <property type="molecule type" value="Genomic_DNA"/>
</dbReference>
<name>A0A3B0VPJ3_9ZZZZ</name>
<evidence type="ECO:0000259" key="3">
    <source>
        <dbReference type="Pfam" id="PF05193"/>
    </source>
</evidence>
<accession>A0A3B0VPJ3</accession>
<feature type="domain" description="Peptidase M16 C-terminal" evidence="3">
    <location>
        <begin position="222"/>
        <end position="390"/>
    </location>
</feature>
<dbReference type="AlphaFoldDB" id="A0A3B0VPJ3"/>
<dbReference type="Gene3D" id="3.30.830.10">
    <property type="entry name" value="Metalloenzyme, LuxS/M16 peptidase-like"/>
    <property type="match status" value="4"/>
</dbReference>
<dbReference type="InterPro" id="IPR050361">
    <property type="entry name" value="MPP/UQCRC_Complex"/>
</dbReference>